<organism evidence="2 3">
    <name type="scientific">Parazoarcus communis</name>
    <dbReference type="NCBI Taxonomy" id="41977"/>
    <lineage>
        <taxon>Bacteria</taxon>
        <taxon>Pseudomonadati</taxon>
        <taxon>Pseudomonadota</taxon>
        <taxon>Betaproteobacteria</taxon>
        <taxon>Rhodocyclales</taxon>
        <taxon>Zoogloeaceae</taxon>
        <taxon>Parazoarcus</taxon>
    </lineage>
</organism>
<feature type="domain" description="ChrR-like cupin" evidence="1">
    <location>
        <begin position="10"/>
        <end position="111"/>
    </location>
</feature>
<sequence length="226" mass="24972">MHINADFSMRAVVQHQDLPWVSSPAGGVERRMLERDGDEVARATSIVRYLPGARFERHLHELGEEIFVLEGTFSDESGDYGAGTYLRNPPGSSHAPHSATGCVLFVKLRHINPADQAHLAIDTTTATWYPGLVPGLSVLPLSEFGTEHTALVRWAPGTCFNPHRHYGGEEIFVIDGVFEDEFGRYPAGTWIRSPHLSQHKPFSREGCTILVKTGHLPLPADIASRK</sequence>
<protein>
    <submittedName>
        <fullName evidence="2">Cupin</fullName>
    </submittedName>
</protein>
<dbReference type="SUPFAM" id="SSF51182">
    <property type="entry name" value="RmlC-like cupins"/>
    <property type="match status" value="2"/>
</dbReference>
<accession>A0A2U8GNY1</accession>
<dbReference type="Pfam" id="PF12973">
    <property type="entry name" value="Cupin_7"/>
    <property type="match status" value="2"/>
</dbReference>
<dbReference type="InterPro" id="IPR011051">
    <property type="entry name" value="RmlC_Cupin_sf"/>
</dbReference>
<proteinExistence type="predicted"/>
<gene>
    <name evidence="2" type="ORF">CEW83_09270</name>
</gene>
<evidence type="ECO:0000313" key="3">
    <source>
        <dbReference type="Proteomes" id="UP000244930"/>
    </source>
</evidence>
<name>A0A2U8GNY1_9RHOO</name>
<dbReference type="AlphaFoldDB" id="A0A2U8GNY1"/>
<dbReference type="RefSeq" id="WP_108949086.1">
    <property type="nucleotide sequence ID" value="NZ_CP022187.1"/>
</dbReference>
<dbReference type="KEGG" id="acom:CEW83_09270"/>
<dbReference type="EMBL" id="CP022187">
    <property type="protein sequence ID" value="AWI75379.1"/>
    <property type="molecule type" value="Genomic_DNA"/>
</dbReference>
<reference evidence="2 3" key="1">
    <citation type="submission" date="2017-06" db="EMBL/GenBank/DDBJ databases">
        <title>Azoarcus.</title>
        <authorList>
            <person name="Woo J.-H."/>
            <person name="Kim H.-S."/>
        </authorList>
    </citation>
    <scope>NUCLEOTIDE SEQUENCE [LARGE SCALE GENOMIC DNA]</scope>
    <source>
        <strain evidence="2 3">TSPY31</strain>
    </source>
</reference>
<evidence type="ECO:0000313" key="2">
    <source>
        <dbReference type="EMBL" id="AWI75379.1"/>
    </source>
</evidence>
<dbReference type="Proteomes" id="UP000244930">
    <property type="component" value="Chromosome"/>
</dbReference>
<evidence type="ECO:0000259" key="1">
    <source>
        <dbReference type="Pfam" id="PF12973"/>
    </source>
</evidence>
<feature type="domain" description="ChrR-like cupin" evidence="1">
    <location>
        <begin position="118"/>
        <end position="216"/>
    </location>
</feature>
<dbReference type="CDD" id="cd20303">
    <property type="entry name" value="cupin_ChrR_1"/>
    <property type="match status" value="2"/>
</dbReference>
<dbReference type="Gene3D" id="2.60.120.10">
    <property type="entry name" value="Jelly Rolls"/>
    <property type="match status" value="1"/>
</dbReference>
<dbReference type="InterPro" id="IPR025979">
    <property type="entry name" value="ChrR-like_cupin_dom"/>
</dbReference>
<dbReference type="InterPro" id="IPR014710">
    <property type="entry name" value="RmlC-like_jellyroll"/>
</dbReference>
<keyword evidence="3" id="KW-1185">Reference proteome</keyword>